<proteinExistence type="predicted"/>
<dbReference type="Pfam" id="PF20956">
    <property type="entry name" value="DUF4931_C"/>
    <property type="match status" value="1"/>
</dbReference>
<feature type="domain" description="DUF4931" evidence="2">
    <location>
        <begin position="136"/>
        <end position="253"/>
    </location>
</feature>
<dbReference type="InterPro" id="IPR012361">
    <property type="entry name" value="GalT_short"/>
</dbReference>
<evidence type="ECO:0000259" key="1">
    <source>
        <dbReference type="Pfam" id="PF16285"/>
    </source>
</evidence>
<dbReference type="Proteomes" id="UP000283633">
    <property type="component" value="Unassembled WGS sequence"/>
</dbReference>
<sequence length="266" mass="29891">MQAHPLIFDTNIAKGKPENIRHTGNACPFCDPSSLTDILAKDQDRIWLLNKFPTLQATWQTIIIETADHAGDVATYPEAQNQAVFAFALQHWQETIASGKYASVLLYKNFGPHSGGSLRHPHMQIVGLDDVDGYANVVPANFSGYPIISTGALRVTVSDQPVMGFVEFNVATAWTDHARMADAVQTVVRYCLNDYFKGRCDSYNLFFYPLGDRVVCKVIPLFNVSPYYIGYRLSQADTPERMREIAAEVRQKFATERPAFKSQNRF</sequence>
<dbReference type="InterPro" id="IPR049285">
    <property type="entry name" value="DUF4931_C"/>
</dbReference>
<comment type="caution">
    <text evidence="3">The sequence shown here is derived from an EMBL/GenBank/DDBJ whole genome shotgun (WGS) entry which is preliminary data.</text>
</comment>
<evidence type="ECO:0000313" key="3">
    <source>
        <dbReference type="EMBL" id="RRK10846.1"/>
    </source>
</evidence>
<dbReference type="InterPro" id="IPR046322">
    <property type="entry name" value="DUF4931"/>
</dbReference>
<dbReference type="SUPFAM" id="SSF54197">
    <property type="entry name" value="HIT-like"/>
    <property type="match status" value="1"/>
</dbReference>
<dbReference type="Pfam" id="PF16285">
    <property type="entry name" value="DUF4931_N"/>
    <property type="match status" value="1"/>
</dbReference>
<accession>A0A426D8G3</accession>
<dbReference type="RefSeq" id="WP_125071885.1">
    <property type="nucleotide sequence ID" value="NZ_QWZQ01000013.1"/>
</dbReference>
<evidence type="ECO:0000313" key="4">
    <source>
        <dbReference type="Proteomes" id="UP000283633"/>
    </source>
</evidence>
<feature type="domain" description="DUF4931" evidence="1">
    <location>
        <begin position="8"/>
        <end position="131"/>
    </location>
</feature>
<dbReference type="EMBL" id="QWZQ01000013">
    <property type="protein sequence ID" value="RRK10846.1"/>
    <property type="molecule type" value="Genomic_DNA"/>
</dbReference>
<dbReference type="InterPro" id="IPR036265">
    <property type="entry name" value="HIT-like_sf"/>
</dbReference>
<dbReference type="AlphaFoldDB" id="A0A426D8G3"/>
<name>A0A426D8G3_9LACO</name>
<dbReference type="Gene3D" id="3.30.428.10">
    <property type="entry name" value="HIT-like"/>
    <property type="match status" value="1"/>
</dbReference>
<evidence type="ECO:0000259" key="2">
    <source>
        <dbReference type="Pfam" id="PF20956"/>
    </source>
</evidence>
<dbReference type="OrthoDB" id="1803128at2"/>
<gene>
    <name evidence="3" type="ORF">D1831_05290</name>
</gene>
<protein>
    <submittedName>
        <fullName evidence="3">DUF4931 domain-containing protein</fullName>
    </submittedName>
</protein>
<dbReference type="PIRSF" id="PIRSF031505">
    <property type="entry name" value="GalT_short"/>
    <property type="match status" value="1"/>
</dbReference>
<reference evidence="3 4" key="1">
    <citation type="submission" date="2018-08" db="EMBL/GenBank/DDBJ databases">
        <title>Genome Lactobacillus garii FI11369.</title>
        <authorList>
            <person name="Diaz M."/>
            <person name="Narbad A."/>
        </authorList>
    </citation>
    <scope>NUCLEOTIDE SEQUENCE [LARGE SCALE GENOMIC DNA]</scope>
    <source>
        <strain evidence="3 4">FI11369</strain>
    </source>
</reference>
<organism evidence="3 4">
    <name type="scientific">Lactiplantibacillus garii</name>
    <dbReference type="NCBI Taxonomy" id="2306423"/>
    <lineage>
        <taxon>Bacteria</taxon>
        <taxon>Bacillati</taxon>
        <taxon>Bacillota</taxon>
        <taxon>Bacilli</taxon>
        <taxon>Lactobacillales</taxon>
        <taxon>Lactobacillaceae</taxon>
        <taxon>Lactiplantibacillus</taxon>
    </lineage>
</organism>
<keyword evidence="4" id="KW-1185">Reference proteome</keyword>